<reference evidence="2" key="1">
    <citation type="submission" date="2019-04" db="EMBL/GenBank/DDBJ databases">
        <title>Sequencing of skin fungus with MAO and IRED activity.</title>
        <authorList>
            <person name="Marsaioli A.J."/>
            <person name="Bonatto J.M.C."/>
            <person name="Reis Junior O."/>
        </authorList>
    </citation>
    <scope>NUCLEOTIDE SEQUENCE</scope>
    <source>
        <strain evidence="2">28M1</strain>
    </source>
</reference>
<feature type="compositionally biased region" description="Polar residues" evidence="1">
    <location>
        <begin position="46"/>
        <end position="59"/>
    </location>
</feature>
<organism evidence="2 3">
    <name type="scientific">Didymella heteroderae</name>
    <dbReference type="NCBI Taxonomy" id="1769908"/>
    <lineage>
        <taxon>Eukaryota</taxon>
        <taxon>Fungi</taxon>
        <taxon>Dikarya</taxon>
        <taxon>Ascomycota</taxon>
        <taxon>Pezizomycotina</taxon>
        <taxon>Dothideomycetes</taxon>
        <taxon>Pleosporomycetidae</taxon>
        <taxon>Pleosporales</taxon>
        <taxon>Pleosporineae</taxon>
        <taxon>Didymellaceae</taxon>
        <taxon>Didymella</taxon>
    </lineage>
</organism>
<feature type="compositionally biased region" description="Basic and acidic residues" evidence="1">
    <location>
        <begin position="1"/>
        <end position="20"/>
    </location>
</feature>
<feature type="region of interest" description="Disordered" evidence="1">
    <location>
        <begin position="449"/>
        <end position="471"/>
    </location>
</feature>
<evidence type="ECO:0000256" key="1">
    <source>
        <dbReference type="SAM" id="MobiDB-lite"/>
    </source>
</evidence>
<evidence type="ECO:0000313" key="3">
    <source>
        <dbReference type="Proteomes" id="UP000758155"/>
    </source>
</evidence>
<accession>A0A9P4WWH7</accession>
<feature type="region of interest" description="Disordered" evidence="1">
    <location>
        <begin position="1"/>
        <end position="74"/>
    </location>
</feature>
<evidence type="ECO:0000313" key="2">
    <source>
        <dbReference type="EMBL" id="KAF3044782.1"/>
    </source>
</evidence>
<comment type="caution">
    <text evidence="2">The sequence shown here is derived from an EMBL/GenBank/DDBJ whole genome shotgun (WGS) entry which is preliminary data.</text>
</comment>
<dbReference type="AlphaFoldDB" id="A0A9P4WWH7"/>
<feature type="compositionally biased region" description="Acidic residues" evidence="1">
    <location>
        <begin position="21"/>
        <end position="39"/>
    </location>
</feature>
<protein>
    <submittedName>
        <fullName evidence="2">Uncharacterized protein</fullName>
    </submittedName>
</protein>
<name>A0A9P4WWH7_9PLEO</name>
<dbReference type="OrthoDB" id="3788508at2759"/>
<keyword evidence="3" id="KW-1185">Reference proteome</keyword>
<proteinExistence type="predicted"/>
<dbReference type="Proteomes" id="UP000758155">
    <property type="component" value="Unassembled WGS sequence"/>
</dbReference>
<gene>
    <name evidence="2" type="ORF">E8E12_010593</name>
</gene>
<sequence length="809" mass="85932">MNDALDKDTQDESTRSHDTAGEDIVEQDAVNEDSTEENPIDGNDIANKTLNEDTSGSASDQDDPELNTIDTTTVDDPTCDPSCILYAPKISVVSWVPDKQIIYTANVTVGIITTLVFLCDDIMVATRLQTEYHWDSAPAGMYPPYLTTNARGNAVAIVPFTDASVTSVVELVYPNSHIAYDTFVSWQGIVQDFDSLGVPVCLTATPEPSTVHLTSNIPIPRSYYPEPTATRGNRSNTSGQGFHPLWVSLDFQPPVAMIEHPIYIQHFPIGITGCHKTAILDSNRPIFYEPRYIFDYKTLSIDLGASGMGSRNGSAARWHNSSQSEALCVGYTEKFAGLCERPEIPLSSDKCAHKITIWDDTGTTDISFANSGGDRTAGLAIPKSATGFETAYNVEESVTPFFLPTPDWIVDGKGGIVTSSRPPATQAYRNPDAAEAAAIANYFKGRTDERVGSWSRPQHTQPPTKPAPGLMPIESKAVSQYFREPLGYHAHPLAGESPTVAVGDEAQPSSRVKSAGLDAIGSAFNRIFFQGKSTARTYQEAPIVYASRIGIQIAPATAIIDDVPNRKADQDVNAAAKVLASATPTTPRQFLYIQISATMNDIATAVGGYILPMTSTVLAGQKITVDGQVTQLPAPELLPIYLATTISGILTSTVGYIVSGRSTATVGETIALNGGLTVLATPDAVFTQLTTLANDISAVTPAYIISGTIASIGQRATLNGTPMVLAAPNAVPTYITTTTNGVEESGLAYIITGSMTATIGQTVVIEGSTTVLVETTSQPGVVEGGARRTQGPSCNAVFIGIGAALAVWL</sequence>
<dbReference type="EMBL" id="SWKV01000008">
    <property type="protein sequence ID" value="KAF3044782.1"/>
    <property type="molecule type" value="Genomic_DNA"/>
</dbReference>